<proteinExistence type="inferred from homology"/>
<keyword evidence="5" id="KW-1185">Reference proteome</keyword>
<dbReference type="EMBL" id="JAUQTA010000001">
    <property type="protein sequence ID" value="MDO7867653.1"/>
    <property type="molecule type" value="Genomic_DNA"/>
</dbReference>
<evidence type="ECO:0000259" key="3">
    <source>
        <dbReference type="Pfam" id="PF08327"/>
    </source>
</evidence>
<dbReference type="Gene3D" id="3.30.530.20">
    <property type="match status" value="1"/>
</dbReference>
<comment type="caution">
    <text evidence="4">The sequence shown here is derived from an EMBL/GenBank/DDBJ whole genome shotgun (WGS) entry which is preliminary data.</text>
</comment>
<sequence>MTGQTATADVDISASPAQVWHALTDPELIARYFFGARVDTSWEPGSTITWSGEYDGRSYQDHGTVLTCKPEQLLEMTHFSPLSGLTDEPQNHHRLRFELTEEGTTTHVHLEQDNNRSADEAQASQENWRTVLGNLKELVERG</sequence>
<feature type="domain" description="Activator of Hsp90 ATPase homologue 1/2-like C-terminal" evidence="3">
    <location>
        <begin position="14"/>
        <end position="140"/>
    </location>
</feature>
<evidence type="ECO:0000313" key="4">
    <source>
        <dbReference type="EMBL" id="MDO7867653.1"/>
    </source>
</evidence>
<reference evidence="4 5" key="1">
    <citation type="submission" date="2023-07" db="EMBL/GenBank/DDBJ databases">
        <title>Nocardioides sp. nov WY-20 isolated from soil.</title>
        <authorList>
            <person name="Liu B."/>
            <person name="Wan Y."/>
        </authorList>
    </citation>
    <scope>NUCLEOTIDE SEQUENCE [LARGE SCALE GENOMIC DNA]</scope>
    <source>
        <strain evidence="4 5">WY-20</strain>
    </source>
</reference>
<dbReference type="InterPro" id="IPR023393">
    <property type="entry name" value="START-like_dom_sf"/>
</dbReference>
<dbReference type="Pfam" id="PF08327">
    <property type="entry name" value="AHSA1"/>
    <property type="match status" value="1"/>
</dbReference>
<name>A0ABT9AZ56_9ACTN</name>
<feature type="compositionally biased region" description="Basic and acidic residues" evidence="2">
    <location>
        <begin position="108"/>
        <end position="119"/>
    </location>
</feature>
<protein>
    <submittedName>
        <fullName evidence="4">SRPBCC family protein</fullName>
    </submittedName>
</protein>
<organism evidence="4 5">
    <name type="scientific">Nocardioides jiangxiensis</name>
    <dbReference type="NCBI Taxonomy" id="3064524"/>
    <lineage>
        <taxon>Bacteria</taxon>
        <taxon>Bacillati</taxon>
        <taxon>Actinomycetota</taxon>
        <taxon>Actinomycetes</taxon>
        <taxon>Propionibacteriales</taxon>
        <taxon>Nocardioidaceae</taxon>
        <taxon>Nocardioides</taxon>
    </lineage>
</organism>
<gene>
    <name evidence="4" type="ORF">Q5722_04635</name>
</gene>
<dbReference type="SUPFAM" id="SSF55961">
    <property type="entry name" value="Bet v1-like"/>
    <property type="match status" value="1"/>
</dbReference>
<dbReference type="Proteomes" id="UP001233314">
    <property type="component" value="Unassembled WGS sequence"/>
</dbReference>
<feature type="region of interest" description="Disordered" evidence="2">
    <location>
        <begin position="100"/>
        <end position="127"/>
    </location>
</feature>
<accession>A0ABT9AZ56</accession>
<evidence type="ECO:0000256" key="1">
    <source>
        <dbReference type="ARBA" id="ARBA00006817"/>
    </source>
</evidence>
<dbReference type="RefSeq" id="WP_305027041.1">
    <property type="nucleotide sequence ID" value="NZ_JAUQTA010000001.1"/>
</dbReference>
<dbReference type="InterPro" id="IPR013538">
    <property type="entry name" value="ASHA1/2-like_C"/>
</dbReference>
<dbReference type="CDD" id="cd07814">
    <property type="entry name" value="SRPBCC_CalC_Aha1-like"/>
    <property type="match status" value="1"/>
</dbReference>
<evidence type="ECO:0000256" key="2">
    <source>
        <dbReference type="SAM" id="MobiDB-lite"/>
    </source>
</evidence>
<comment type="similarity">
    <text evidence="1">Belongs to the AHA1 family.</text>
</comment>
<evidence type="ECO:0000313" key="5">
    <source>
        <dbReference type="Proteomes" id="UP001233314"/>
    </source>
</evidence>